<feature type="domain" description="Disease resistance protein Roq1-like winged-helix" evidence="2">
    <location>
        <begin position="24"/>
        <end position="75"/>
    </location>
</feature>
<dbReference type="InterPro" id="IPR044974">
    <property type="entry name" value="Disease_R_plants"/>
</dbReference>
<protein>
    <recommendedName>
        <fullName evidence="2">Disease resistance protein Roq1-like winged-helix domain-containing protein</fullName>
    </recommendedName>
</protein>
<dbReference type="SUPFAM" id="SSF46785">
    <property type="entry name" value="Winged helix' DNA-binding domain"/>
    <property type="match status" value="1"/>
</dbReference>
<dbReference type="Pfam" id="PF23282">
    <property type="entry name" value="WHD_ROQ1"/>
    <property type="match status" value="1"/>
</dbReference>
<evidence type="ECO:0000313" key="3">
    <source>
        <dbReference type="EMBL" id="WVZ03039.1"/>
    </source>
</evidence>
<accession>A0AAQ3RPK6</accession>
<dbReference type="InterPro" id="IPR036390">
    <property type="entry name" value="WH_DNA-bd_sf"/>
</dbReference>
<keyword evidence="1" id="KW-0677">Repeat</keyword>
<evidence type="ECO:0000256" key="1">
    <source>
        <dbReference type="ARBA" id="ARBA00022737"/>
    </source>
</evidence>
<reference evidence="3 4" key="1">
    <citation type="journal article" date="2023" name="Life. Sci Alliance">
        <title>Evolutionary insights into 3D genome organization and epigenetic landscape of Vigna mungo.</title>
        <authorList>
            <person name="Junaid A."/>
            <person name="Singh B."/>
            <person name="Bhatia S."/>
        </authorList>
    </citation>
    <scope>NUCLEOTIDE SEQUENCE [LARGE SCALE GENOMIC DNA]</scope>
    <source>
        <strain evidence="3">Urdbean</strain>
    </source>
</reference>
<sequence>MIGKDFGGWKNALDRYGKSAHRDVQKIRVLDACDFNSGDGIDTLVNKSLLTVDSQNKCLEMHDLIQDMGKEIAKEEAWAEIGECSRLWFHEDVLQVHVDDMISDRLMLDPPQREEINCTDTVFAKMKNLRILIVRNMSFSHESSCLSNNLRLLDWKNYPSQSFPSEFYPRKIGAFNLSRFPVIALEEPFKLTNVSIVPLDIYAAKVFLNRVSNFLKSIAINNRYIKARKLCQAGIRTA</sequence>
<dbReference type="AlphaFoldDB" id="A0AAQ3RPK6"/>
<dbReference type="PANTHER" id="PTHR11017:SF587">
    <property type="entry name" value="NB-ARC DOMAIN PROTEIN"/>
    <property type="match status" value="1"/>
</dbReference>
<organism evidence="3 4">
    <name type="scientific">Vigna mungo</name>
    <name type="common">Black gram</name>
    <name type="synonym">Phaseolus mungo</name>
    <dbReference type="NCBI Taxonomy" id="3915"/>
    <lineage>
        <taxon>Eukaryota</taxon>
        <taxon>Viridiplantae</taxon>
        <taxon>Streptophyta</taxon>
        <taxon>Embryophyta</taxon>
        <taxon>Tracheophyta</taxon>
        <taxon>Spermatophyta</taxon>
        <taxon>Magnoliopsida</taxon>
        <taxon>eudicotyledons</taxon>
        <taxon>Gunneridae</taxon>
        <taxon>Pentapetalae</taxon>
        <taxon>rosids</taxon>
        <taxon>fabids</taxon>
        <taxon>Fabales</taxon>
        <taxon>Fabaceae</taxon>
        <taxon>Papilionoideae</taxon>
        <taxon>50 kb inversion clade</taxon>
        <taxon>NPAAA clade</taxon>
        <taxon>indigoferoid/millettioid clade</taxon>
        <taxon>Phaseoleae</taxon>
        <taxon>Vigna</taxon>
    </lineage>
</organism>
<dbReference type="EMBL" id="CP144694">
    <property type="protein sequence ID" value="WVZ03039.1"/>
    <property type="molecule type" value="Genomic_DNA"/>
</dbReference>
<dbReference type="Proteomes" id="UP001374535">
    <property type="component" value="Chromosome 7"/>
</dbReference>
<dbReference type="GO" id="GO:0006952">
    <property type="term" value="P:defense response"/>
    <property type="evidence" value="ECO:0007669"/>
    <property type="project" value="InterPro"/>
</dbReference>
<evidence type="ECO:0000313" key="4">
    <source>
        <dbReference type="Proteomes" id="UP001374535"/>
    </source>
</evidence>
<keyword evidence="4" id="KW-1185">Reference proteome</keyword>
<proteinExistence type="predicted"/>
<name>A0AAQ3RPK6_VIGMU</name>
<evidence type="ECO:0000259" key="2">
    <source>
        <dbReference type="Pfam" id="PF23282"/>
    </source>
</evidence>
<gene>
    <name evidence="3" type="ORF">V8G54_023845</name>
</gene>
<dbReference type="InterPro" id="IPR058192">
    <property type="entry name" value="WHD_ROQ1-like"/>
</dbReference>
<dbReference type="PANTHER" id="PTHR11017">
    <property type="entry name" value="LEUCINE-RICH REPEAT-CONTAINING PROTEIN"/>
    <property type="match status" value="1"/>
</dbReference>